<dbReference type="EMBL" id="LVVM01005803">
    <property type="protein sequence ID" value="OJA09758.1"/>
    <property type="molecule type" value="Genomic_DNA"/>
</dbReference>
<dbReference type="GO" id="GO:0051082">
    <property type="term" value="F:unfolded protein binding"/>
    <property type="evidence" value="ECO:0007669"/>
    <property type="project" value="TreeGrafter"/>
</dbReference>
<feature type="region of interest" description="Disordered" evidence="1">
    <location>
        <begin position="173"/>
        <end position="194"/>
    </location>
</feature>
<dbReference type="OrthoDB" id="441812at2759"/>
<evidence type="ECO:0000256" key="2">
    <source>
        <dbReference type="SAM" id="Phobius"/>
    </source>
</evidence>
<gene>
    <name evidence="3" type="ORF">AZE42_01470</name>
</gene>
<feature type="compositionally biased region" description="Basic and acidic residues" evidence="1">
    <location>
        <begin position="178"/>
        <end position="190"/>
    </location>
</feature>
<keyword evidence="2" id="KW-1133">Transmembrane helix</keyword>
<dbReference type="Pfam" id="PF08229">
    <property type="entry name" value="SHR3_chaperone"/>
    <property type="match status" value="1"/>
</dbReference>
<dbReference type="SMART" id="SM00786">
    <property type="entry name" value="SHR3_chaperone"/>
    <property type="match status" value="1"/>
</dbReference>
<dbReference type="PANTHER" id="PTHR28228:SF1">
    <property type="entry name" value="SECRETORY COMPONENT PROTEIN SHR3"/>
    <property type="match status" value="1"/>
</dbReference>
<dbReference type="GO" id="GO:0005789">
    <property type="term" value="C:endoplasmic reticulum membrane"/>
    <property type="evidence" value="ECO:0007669"/>
    <property type="project" value="TreeGrafter"/>
</dbReference>
<keyword evidence="2" id="KW-0472">Membrane</keyword>
<feature type="transmembrane region" description="Helical" evidence="2">
    <location>
        <begin position="90"/>
        <end position="108"/>
    </location>
</feature>
<feature type="region of interest" description="Disordered" evidence="1">
    <location>
        <begin position="900"/>
        <end position="922"/>
    </location>
</feature>
<dbReference type="InterPro" id="IPR046341">
    <property type="entry name" value="SET_dom_sf"/>
</dbReference>
<evidence type="ECO:0000256" key="1">
    <source>
        <dbReference type="SAM" id="MobiDB-lite"/>
    </source>
</evidence>
<reference evidence="3 4" key="1">
    <citation type="submission" date="2016-03" db="EMBL/GenBank/DDBJ databases">
        <title>Comparative genomics of the ectomycorrhizal sister species Rhizopogon vinicolor and Rhizopogon vesiculosus (Basidiomycota: Boletales) reveals a divergence of the mating type B locus.</title>
        <authorList>
            <person name="Mujic A.B."/>
            <person name="Kuo A."/>
            <person name="Tritt A."/>
            <person name="Lipzen A."/>
            <person name="Chen C."/>
            <person name="Johnson J."/>
            <person name="Sharma A."/>
            <person name="Barry K."/>
            <person name="Grigoriev I.V."/>
            <person name="Spatafora J.W."/>
        </authorList>
    </citation>
    <scope>NUCLEOTIDE SEQUENCE [LARGE SCALE GENOMIC DNA]</scope>
    <source>
        <strain evidence="3 4">AM-OR11-056</strain>
    </source>
</reference>
<sequence length="1047" mass="114712">MGFRQGAILASCSFFLGVLFICYCVDHRILHQELTEEIIEDGFQFYATFFNAPPAIKALLHGFMGFGILGLVAKLQKWDESAIFFDGSSLVAYIFGISVYLAVTIPNLRTVVTPADVDTRGDRIEAMQILAAGNTIMMVILGAILVLQGGQEYAHRAEVRELAKIEEEAQKAKGKASAGKDKEEYSHSDGKSPFSWMSSSRVEILLTWCNENGIQIDPRILVVESRNHQELADFAYPLSGGESFNSSPRDHGISVYSLEDHVDCSCVLVRIPKATILSTKSCFLSQDITSAPYGHTAHLALALALYGEILRGQDSRWFGYLQSLPRETVDIAIFWGVEDVIDFNSCVFSSRGRIAPSQSAVGSIGGIVGTRFPMELPEDTPSLQFLDGKQARIWLSCTEAEKELDGLMDEIRQYYVDVAEPTLQAAFDRPRQAEEQDVQSISGGRVLRLDEHGNGISCDMNSVEPSLLGFCHAYSLVSSRAFSVDSYHGLAMVPIADASPLYVGPRTEVSASYQNVMKLSPAHQPGRFSRHSSSRLPVFNHSNENHVHMESDFDVCVECGSLAECDHDDETTSAARSRGACSLSGVCKPDLGPEVDTLDMCTVKPIPPRSEVFNTYGSLSNPELISRYGFILPENEHDIVRLGYGSFSTLINGLILVHSSSAGGDDAGIYKYLQVRSGHDFVSSHEDNFASLFLRIYLHLARQWTTEPRWDEMDDGMVYNVSPISSSWFHRKDPDSAVPEIFNINVEGKLTHSLWLFCVLFATCICSPGTMSNFADSICSSGDDSTPQRFMEDVKCDLLGVQDYVDDTMRMSENDEEASASMPSGIRSDVRDDSKFIVTQEHHDIYPETGGTPIVANEVHASADSGFHAPACRSPGLDLGARPGDAGFIAHAVTNESLPQFSSAPAASPRAQLVPDVPSDPSSISHAIVSSRLRSRRFSMEEERSQKRARLSSPHAFDSEDNLPCDIFGRPMSRMVPGEDIVKIGNTAAIAERRAATHDHRALVAKTLARTVVHLCQHRINSAHVSDGNALNGLTAAEIGELLDVSA</sequence>
<protein>
    <recommendedName>
        <fullName evidence="5">SET domain-containing protein</fullName>
    </recommendedName>
</protein>
<evidence type="ECO:0000313" key="4">
    <source>
        <dbReference type="Proteomes" id="UP000183567"/>
    </source>
</evidence>
<dbReference type="PANTHER" id="PTHR28228">
    <property type="entry name" value="SECRETORY COMPONENT PROTEIN SHR3"/>
    <property type="match status" value="1"/>
</dbReference>
<dbReference type="InterPro" id="IPR013248">
    <property type="entry name" value="Psh3/Shr3"/>
</dbReference>
<feature type="transmembrane region" description="Helical" evidence="2">
    <location>
        <begin position="129"/>
        <end position="147"/>
    </location>
</feature>
<feature type="transmembrane region" description="Helical" evidence="2">
    <location>
        <begin position="6"/>
        <end position="25"/>
    </location>
</feature>
<dbReference type="Gene3D" id="3.90.1410.10">
    <property type="entry name" value="set domain protein methyltransferase, domain 1"/>
    <property type="match status" value="2"/>
</dbReference>
<dbReference type="SUPFAM" id="SSF82199">
    <property type="entry name" value="SET domain"/>
    <property type="match status" value="2"/>
</dbReference>
<evidence type="ECO:0008006" key="5">
    <source>
        <dbReference type="Google" id="ProtNLM"/>
    </source>
</evidence>
<proteinExistence type="predicted"/>
<dbReference type="GO" id="GO:0006888">
    <property type="term" value="P:endoplasmic reticulum to Golgi vesicle-mediated transport"/>
    <property type="evidence" value="ECO:0007669"/>
    <property type="project" value="TreeGrafter"/>
</dbReference>
<dbReference type="STRING" id="180088.A0A1J8PKR5"/>
<name>A0A1J8PKR5_9AGAM</name>
<dbReference type="AlphaFoldDB" id="A0A1J8PKR5"/>
<keyword evidence="2" id="KW-0812">Transmembrane</keyword>
<evidence type="ECO:0000313" key="3">
    <source>
        <dbReference type="EMBL" id="OJA09758.1"/>
    </source>
</evidence>
<organism evidence="3 4">
    <name type="scientific">Rhizopogon vesiculosus</name>
    <dbReference type="NCBI Taxonomy" id="180088"/>
    <lineage>
        <taxon>Eukaryota</taxon>
        <taxon>Fungi</taxon>
        <taxon>Dikarya</taxon>
        <taxon>Basidiomycota</taxon>
        <taxon>Agaricomycotina</taxon>
        <taxon>Agaricomycetes</taxon>
        <taxon>Agaricomycetidae</taxon>
        <taxon>Boletales</taxon>
        <taxon>Suillineae</taxon>
        <taxon>Rhizopogonaceae</taxon>
        <taxon>Rhizopogon</taxon>
    </lineage>
</organism>
<dbReference type="Proteomes" id="UP000183567">
    <property type="component" value="Unassembled WGS sequence"/>
</dbReference>
<keyword evidence="4" id="KW-1185">Reference proteome</keyword>
<accession>A0A1J8PKR5</accession>
<feature type="region of interest" description="Disordered" evidence="1">
    <location>
        <begin position="936"/>
        <end position="956"/>
    </location>
</feature>
<comment type="caution">
    <text evidence="3">The sequence shown here is derived from an EMBL/GenBank/DDBJ whole genome shotgun (WGS) entry which is preliminary data.</text>
</comment>